<sequence length="79" mass="9714">MFFVYFLECRDKTFYCGYTNDLMKRIETHNKGKGAKYTIKRRPVKLVYFEEFKTKSEAMKREYALKQLTRREKEILINK</sequence>
<evidence type="ECO:0000313" key="2">
    <source>
        <dbReference type="EMBL" id="MBT4870239.1"/>
    </source>
</evidence>
<protein>
    <submittedName>
        <fullName evidence="2">GIY-YIG nuclease family protein</fullName>
    </submittedName>
</protein>
<reference evidence="2" key="1">
    <citation type="journal article" date="2021" name="ISME J.">
        <title>Mercury methylation by metabolically versatile and cosmopolitan marine bacteria.</title>
        <authorList>
            <person name="Lin H."/>
            <person name="Ascher D.B."/>
            <person name="Myung Y."/>
            <person name="Lamborg C.H."/>
            <person name="Hallam S.J."/>
            <person name="Gionfriddo C.M."/>
            <person name="Holt K.E."/>
            <person name="Moreau J.W."/>
        </authorList>
    </citation>
    <scope>NUCLEOTIDE SEQUENCE</scope>
    <source>
        <strain evidence="2">SI075_bin30</strain>
    </source>
</reference>
<gene>
    <name evidence="2" type="ORF">HON47_01560</name>
</gene>
<dbReference type="InterPro" id="IPR000305">
    <property type="entry name" value="GIY-YIG_endonuc"/>
</dbReference>
<dbReference type="EMBL" id="JABJNZ010000022">
    <property type="protein sequence ID" value="MBT4870239.1"/>
    <property type="molecule type" value="Genomic_DNA"/>
</dbReference>
<dbReference type="SMART" id="SM00465">
    <property type="entry name" value="GIYc"/>
    <property type="match status" value="1"/>
</dbReference>
<dbReference type="PROSITE" id="PS50164">
    <property type="entry name" value="GIY_YIG"/>
    <property type="match status" value="1"/>
</dbReference>
<feature type="domain" description="GIY-YIG" evidence="1">
    <location>
        <begin position="1"/>
        <end position="75"/>
    </location>
</feature>
<dbReference type="InterPro" id="IPR050190">
    <property type="entry name" value="UPF0213_domain"/>
</dbReference>
<comment type="caution">
    <text evidence="2">The sequence shown here is derived from an EMBL/GenBank/DDBJ whole genome shotgun (WGS) entry which is preliminary data.</text>
</comment>
<dbReference type="Proteomes" id="UP000722459">
    <property type="component" value="Unassembled WGS sequence"/>
</dbReference>
<dbReference type="PANTHER" id="PTHR34477:SF1">
    <property type="entry name" value="UPF0213 PROTEIN YHBQ"/>
    <property type="match status" value="1"/>
</dbReference>
<name>A0A8T5GE54_9ARCH</name>
<dbReference type="CDD" id="cd10456">
    <property type="entry name" value="GIY-YIG_UPF0213"/>
    <property type="match status" value="1"/>
</dbReference>
<dbReference type="InterPro" id="IPR035901">
    <property type="entry name" value="GIY-YIG_endonuc_sf"/>
</dbReference>
<dbReference type="Gene3D" id="3.40.1440.10">
    <property type="entry name" value="GIY-YIG endonuclease"/>
    <property type="match status" value="1"/>
</dbReference>
<organism evidence="2 3">
    <name type="scientific">Candidatus Iainarchaeum sp</name>
    <dbReference type="NCBI Taxonomy" id="3101447"/>
    <lineage>
        <taxon>Archaea</taxon>
        <taxon>Candidatus Iainarchaeota</taxon>
        <taxon>Candidatus Iainarchaeia</taxon>
        <taxon>Candidatus Iainarchaeales</taxon>
        <taxon>Candidatus Iainarchaeaceae</taxon>
        <taxon>Candidatus Iainarchaeum</taxon>
    </lineage>
</organism>
<dbReference type="Pfam" id="PF01541">
    <property type="entry name" value="GIY-YIG"/>
    <property type="match status" value="1"/>
</dbReference>
<proteinExistence type="predicted"/>
<evidence type="ECO:0000259" key="1">
    <source>
        <dbReference type="PROSITE" id="PS50164"/>
    </source>
</evidence>
<dbReference type="SUPFAM" id="SSF82771">
    <property type="entry name" value="GIY-YIG endonuclease"/>
    <property type="match status" value="1"/>
</dbReference>
<dbReference type="PANTHER" id="PTHR34477">
    <property type="entry name" value="UPF0213 PROTEIN YHBQ"/>
    <property type="match status" value="1"/>
</dbReference>
<accession>A0A8T5GE54</accession>
<evidence type="ECO:0000313" key="3">
    <source>
        <dbReference type="Proteomes" id="UP000722459"/>
    </source>
</evidence>
<dbReference type="AlphaFoldDB" id="A0A8T5GE54"/>